<dbReference type="Proteomes" id="UP000503447">
    <property type="component" value="Chromosome"/>
</dbReference>
<organism evidence="1 2">
    <name type="scientific">Frigoriglobus tundricola</name>
    <dbReference type="NCBI Taxonomy" id="2774151"/>
    <lineage>
        <taxon>Bacteria</taxon>
        <taxon>Pseudomonadati</taxon>
        <taxon>Planctomycetota</taxon>
        <taxon>Planctomycetia</taxon>
        <taxon>Gemmatales</taxon>
        <taxon>Gemmataceae</taxon>
        <taxon>Frigoriglobus</taxon>
    </lineage>
</organism>
<proteinExistence type="predicted"/>
<reference evidence="2" key="1">
    <citation type="submission" date="2020-05" db="EMBL/GenBank/DDBJ databases">
        <title>Frigoriglobus tundricola gen. nov., sp. nov., a psychrotolerant cellulolytic planctomycete of the family Gemmataceae with two divergent copies of 16S rRNA gene.</title>
        <authorList>
            <person name="Kulichevskaya I.S."/>
            <person name="Ivanova A.A."/>
            <person name="Naumoff D.G."/>
            <person name="Beletsky A.V."/>
            <person name="Rijpstra W.I.C."/>
            <person name="Sinninghe Damste J.S."/>
            <person name="Mardanov A.V."/>
            <person name="Ravin N.V."/>
            <person name="Dedysh S.N."/>
        </authorList>
    </citation>
    <scope>NUCLEOTIDE SEQUENCE [LARGE SCALE GENOMIC DNA]</scope>
    <source>
        <strain evidence="2">PL17</strain>
    </source>
</reference>
<evidence type="ECO:0000313" key="2">
    <source>
        <dbReference type="Proteomes" id="UP000503447"/>
    </source>
</evidence>
<evidence type="ECO:0000313" key="1">
    <source>
        <dbReference type="EMBL" id="QJW93104.1"/>
    </source>
</evidence>
<dbReference type="AlphaFoldDB" id="A0A6M5YHU1"/>
<accession>A0A6M5YHU1</accession>
<dbReference type="KEGG" id="ftj:FTUN_0607"/>
<keyword evidence="2" id="KW-1185">Reference proteome</keyword>
<gene>
    <name evidence="1" type="ORF">FTUN_0607</name>
</gene>
<name>A0A6M5YHU1_9BACT</name>
<protein>
    <submittedName>
        <fullName evidence="1">Uncharacterized protein</fullName>
    </submittedName>
</protein>
<sequence length="53" mass="5564">MLAEEELRATGGAGLSTEAYFHLVEAATGSTAAAERAARKRVAEQMRNGQTPS</sequence>
<dbReference type="EMBL" id="CP053452">
    <property type="protein sequence ID" value="QJW93104.1"/>
    <property type="molecule type" value="Genomic_DNA"/>
</dbReference>